<evidence type="ECO:0000313" key="2">
    <source>
        <dbReference type="Proteomes" id="UP000492821"/>
    </source>
</evidence>
<proteinExistence type="predicted"/>
<dbReference type="PANTHER" id="PTHR10678">
    <property type="entry name" value="26S PROTEASOME NON-ATPASE REGULATORY SUBUNIT 11/COP9 SIGNALOSOME COMPLEX SUBUNIT 2"/>
    <property type="match status" value="1"/>
</dbReference>
<sequence>MASSRISREDILRRSADFISDSEKWYAIFEYFHVDAWVSSKTVIKDVLEQIEVVTSSINPAQGATWAKLFYSEDEIRVIDGGILAQNLIDIFRYIRSEMPTKTTDYDKMLFHSALQRKGALDFEGAVTAFESIVNESGSKSVHRTNKLIDHVQNLCRIVAEIKRETRANFTYRELVERTLESVLKAIALMDDKACRLSMYGVFLDNLKESTNDRLWFKTTTKLAKLYLDEKDYAKLDAVLKDLKASCLTPTGETVENKGTQLLEVYAIEVQKFTLQNNNKALQIVYNQALKIKATIPHPLITGTIRECGGKMHLRNGDYEQAYTDFFVAFKDYDEAGSARRIACLKYLVLANMLTKSDIDPFDSEETKAFRDEPDIVVIIALKAAYKNGTPKQFHVIVNNPNNTIFADPFAAEMIDRARMMMLHQMISPYTSVSLQHLSEEMCISVAEVTRLLTETILDNDSEYVVDEGMVHVQNRNQQQH</sequence>
<reference evidence="2" key="1">
    <citation type="journal article" date="2013" name="Genetics">
        <title>The draft genome and transcriptome of Panagrellus redivivus are shaped by the harsh demands of a free-living lifestyle.</title>
        <authorList>
            <person name="Srinivasan J."/>
            <person name="Dillman A.R."/>
            <person name="Macchietto M.G."/>
            <person name="Heikkinen L."/>
            <person name="Lakso M."/>
            <person name="Fracchia K.M."/>
            <person name="Antoshechkin I."/>
            <person name="Mortazavi A."/>
            <person name="Wong G."/>
            <person name="Sternberg P.W."/>
        </authorList>
    </citation>
    <scope>NUCLEOTIDE SEQUENCE [LARGE SCALE GENOMIC DNA]</scope>
    <source>
        <strain evidence="2">MT8872</strain>
    </source>
</reference>
<evidence type="ECO:0000313" key="3">
    <source>
        <dbReference type="WBParaSite" id="Pan_g6595.t1"/>
    </source>
</evidence>
<keyword evidence="2" id="KW-1185">Reference proteome</keyword>
<dbReference type="Gene3D" id="1.25.40.570">
    <property type="match status" value="1"/>
</dbReference>
<dbReference type="SMART" id="SM00753">
    <property type="entry name" value="PAM"/>
    <property type="match status" value="1"/>
</dbReference>
<dbReference type="PROSITE" id="PS50250">
    <property type="entry name" value="PCI"/>
    <property type="match status" value="1"/>
</dbReference>
<reference evidence="3" key="2">
    <citation type="submission" date="2020-10" db="UniProtKB">
        <authorList>
            <consortium name="WormBaseParasite"/>
        </authorList>
    </citation>
    <scope>IDENTIFICATION</scope>
</reference>
<dbReference type="InterPro" id="IPR050871">
    <property type="entry name" value="26S_Proteasome/COP9_Components"/>
</dbReference>
<name>A0A7E4W3L7_PANRE</name>
<dbReference type="Proteomes" id="UP000492821">
    <property type="component" value="Unassembled WGS sequence"/>
</dbReference>
<protein>
    <submittedName>
        <fullName evidence="3">PCI domain-containing protein</fullName>
    </submittedName>
</protein>
<evidence type="ECO:0000259" key="1">
    <source>
        <dbReference type="PROSITE" id="PS50250"/>
    </source>
</evidence>
<organism evidence="2 3">
    <name type="scientific">Panagrellus redivivus</name>
    <name type="common">Microworm</name>
    <dbReference type="NCBI Taxonomy" id="6233"/>
    <lineage>
        <taxon>Eukaryota</taxon>
        <taxon>Metazoa</taxon>
        <taxon>Ecdysozoa</taxon>
        <taxon>Nematoda</taxon>
        <taxon>Chromadorea</taxon>
        <taxon>Rhabditida</taxon>
        <taxon>Tylenchina</taxon>
        <taxon>Panagrolaimomorpha</taxon>
        <taxon>Panagrolaimoidea</taxon>
        <taxon>Panagrolaimidae</taxon>
        <taxon>Panagrellus</taxon>
    </lineage>
</organism>
<dbReference type="WBParaSite" id="Pan_g6595.t1">
    <property type="protein sequence ID" value="Pan_g6595.t1"/>
    <property type="gene ID" value="Pan_g6595"/>
</dbReference>
<dbReference type="AlphaFoldDB" id="A0A7E4W3L7"/>
<feature type="domain" description="PCI" evidence="1">
    <location>
        <begin position="315"/>
        <end position="480"/>
    </location>
</feature>
<dbReference type="Pfam" id="PF01399">
    <property type="entry name" value="PCI"/>
    <property type="match status" value="1"/>
</dbReference>
<accession>A0A7E4W3L7</accession>
<dbReference type="InterPro" id="IPR000717">
    <property type="entry name" value="PCI_dom"/>
</dbReference>